<accession>Q115F3</accession>
<sequence length="198" mass="21730">MPYSKFTLEEVLTKFNLTLVENLGKFNNLPDVAPSKLLEETLEDNIPLAVAIGTEKARSELIVSPILVAVRKHLNKQISLFSGIEFNVNIELGLSGFCDFIISLSSLQTIIKAPVVTLVEAKNDNIKSGFGQCLAEMVAAQIFNKNKGNQISQIYGAITTGTAWQFLELEGENVVLDLEEYSLKNLPKLLGVLISFVS</sequence>
<dbReference type="AlphaFoldDB" id="Q115F3"/>
<dbReference type="KEGG" id="ter:Tery_1592"/>
<organism evidence="1">
    <name type="scientific">Trichodesmium erythraeum (strain IMS101)</name>
    <dbReference type="NCBI Taxonomy" id="203124"/>
    <lineage>
        <taxon>Bacteria</taxon>
        <taxon>Bacillati</taxon>
        <taxon>Cyanobacteriota</taxon>
        <taxon>Cyanophyceae</taxon>
        <taxon>Oscillatoriophycideae</taxon>
        <taxon>Oscillatoriales</taxon>
        <taxon>Microcoleaceae</taxon>
        <taxon>Trichodesmium</taxon>
    </lineage>
</organism>
<dbReference type="STRING" id="203124.Tery_1592"/>
<name>Q115F3_TRIEI</name>
<dbReference type="EMBL" id="CP000393">
    <property type="protein sequence ID" value="ABG50871.1"/>
    <property type="molecule type" value="Genomic_DNA"/>
</dbReference>
<dbReference type="OrthoDB" id="518124at2"/>
<dbReference type="RefSeq" id="WP_011611247.1">
    <property type="nucleotide sequence ID" value="NC_008312.1"/>
</dbReference>
<reference evidence="1" key="1">
    <citation type="submission" date="2006-06" db="EMBL/GenBank/DDBJ databases">
        <title>Complete sequence of Trichodesmium erythraeum IMS101.</title>
        <authorList>
            <consortium name="US DOE Joint Genome Institute"/>
            <person name="Copeland A."/>
            <person name="Lucas S."/>
            <person name="Lapidus A."/>
            <person name="Barry K."/>
            <person name="Detter J.C."/>
            <person name="Glavina del Rio T."/>
            <person name="Hammon N."/>
            <person name="Israni S."/>
            <person name="Dalin E."/>
            <person name="Tice H."/>
            <person name="Pitluck S."/>
            <person name="Kiss H."/>
            <person name="Munk A.C."/>
            <person name="Brettin T."/>
            <person name="Bruce D."/>
            <person name="Han C."/>
            <person name="Tapia R."/>
            <person name="Gilna P."/>
            <person name="Schmutz J."/>
            <person name="Larimer F."/>
            <person name="Land M."/>
            <person name="Hauser L."/>
            <person name="Kyrpides N."/>
            <person name="Kim E."/>
            <person name="Richardson P."/>
        </authorList>
    </citation>
    <scope>NUCLEOTIDE SEQUENCE [LARGE SCALE GENOMIC DNA]</scope>
    <source>
        <strain evidence="1">IMS101</strain>
    </source>
</reference>
<dbReference type="eggNOG" id="ENOG502ZW30">
    <property type="taxonomic scope" value="Bacteria"/>
</dbReference>
<protein>
    <submittedName>
        <fullName evidence="1">Uncharacterized protein</fullName>
    </submittedName>
</protein>
<proteinExistence type="predicted"/>
<evidence type="ECO:0000313" key="1">
    <source>
        <dbReference type="EMBL" id="ABG50871.1"/>
    </source>
</evidence>
<dbReference type="HOGENOM" id="CLU_084165_1_0_3"/>
<gene>
    <name evidence="1" type="ordered locus">Tery_1592</name>
</gene>